<comment type="caution">
    <text evidence="2">The sequence shown here is derived from an EMBL/GenBank/DDBJ whole genome shotgun (WGS) entry which is preliminary data.</text>
</comment>
<gene>
    <name evidence="2" type="ORF">HF964_07480</name>
</gene>
<accession>A0A7X6N407</accession>
<dbReference type="RefSeq" id="WP_168722425.1">
    <property type="nucleotide sequence ID" value="NZ_JAAXPN010000008.1"/>
</dbReference>
<dbReference type="SUPFAM" id="SSF158622">
    <property type="entry name" value="YheA/YmcA-like"/>
    <property type="match status" value="1"/>
</dbReference>
<dbReference type="Gene3D" id="1.20.1500.10">
    <property type="entry name" value="YheA/YmcA-like"/>
    <property type="match status" value="1"/>
</dbReference>
<name>A0A7X6N407_9LACO</name>
<dbReference type="InterPro" id="IPR023378">
    <property type="entry name" value="YheA/YmcA-like_dom_sf"/>
</dbReference>
<evidence type="ECO:0000313" key="2">
    <source>
        <dbReference type="EMBL" id="NKZ24630.1"/>
    </source>
</evidence>
<dbReference type="Pfam" id="PF06133">
    <property type="entry name" value="Com_YlbF"/>
    <property type="match status" value="1"/>
</dbReference>
<dbReference type="InterPro" id="IPR010368">
    <property type="entry name" value="Com_YlbF"/>
</dbReference>
<dbReference type="Proteomes" id="UP000549765">
    <property type="component" value="Unassembled WGS sequence"/>
</dbReference>
<dbReference type="HAMAP" id="MF_01526">
    <property type="entry name" value="UPF0342"/>
    <property type="match status" value="1"/>
</dbReference>
<reference evidence="2 3" key="1">
    <citation type="submission" date="2020-04" db="EMBL/GenBank/DDBJ databases">
        <title>MicrobeNet Type strains.</title>
        <authorList>
            <person name="Nicholson A.C."/>
        </authorList>
    </citation>
    <scope>NUCLEOTIDE SEQUENCE [LARGE SCALE GENOMIC DNA]</scope>
    <source>
        <strain evidence="2 3">CCUG 61472</strain>
    </source>
</reference>
<proteinExistence type="inferred from homology"/>
<comment type="similarity">
    <text evidence="1">Belongs to the UPF0342 family.</text>
</comment>
<organism evidence="2 3">
    <name type="scientific">Periweissella fabalis</name>
    <dbReference type="NCBI Taxonomy" id="1070421"/>
    <lineage>
        <taxon>Bacteria</taxon>
        <taxon>Bacillati</taxon>
        <taxon>Bacillota</taxon>
        <taxon>Bacilli</taxon>
        <taxon>Lactobacillales</taxon>
        <taxon>Lactobacillaceae</taxon>
        <taxon>Periweissella</taxon>
    </lineage>
</organism>
<keyword evidence="3" id="KW-1185">Reference proteome</keyword>
<evidence type="ECO:0000313" key="3">
    <source>
        <dbReference type="Proteomes" id="UP000549765"/>
    </source>
</evidence>
<protein>
    <recommendedName>
        <fullName evidence="1">UPF0342 protein HF964_07480</fullName>
    </recommendedName>
</protein>
<dbReference type="AlphaFoldDB" id="A0A7X6N407"/>
<evidence type="ECO:0000256" key="1">
    <source>
        <dbReference type="HAMAP-Rule" id="MF_01526"/>
    </source>
</evidence>
<dbReference type="EMBL" id="JAAXPN010000008">
    <property type="protein sequence ID" value="NKZ24630.1"/>
    <property type="molecule type" value="Genomic_DNA"/>
</dbReference>
<sequence length="113" mass="13354">MTNIYDTANQLERDLRTTEQYQTLEKTFAAMKADEVSYTVFKEFQNAQLEIQRMMSQGESPDEAKMQEWQEIAAKLEEYPLVKDLMKQEQAMDTLMREINDIVTKPMADLYKQ</sequence>